<evidence type="ECO:0000313" key="1">
    <source>
        <dbReference type="EMBL" id="KAA3952964.1"/>
    </source>
</evidence>
<dbReference type="Gene3D" id="3.40.50.12580">
    <property type="match status" value="1"/>
</dbReference>
<dbReference type="Proteomes" id="UP000323717">
    <property type="component" value="Unassembled WGS sequence"/>
</dbReference>
<dbReference type="EMBL" id="VWLE01000072">
    <property type="protein sequence ID" value="KAA3952964.1"/>
    <property type="molecule type" value="Genomic_DNA"/>
</dbReference>
<dbReference type="InterPro" id="IPR051612">
    <property type="entry name" value="Teichoic_Acid_Biosynth"/>
</dbReference>
<dbReference type="PANTHER" id="PTHR37316">
    <property type="entry name" value="TEICHOIC ACID GLYCEROL-PHOSPHATE PRIMASE"/>
    <property type="match status" value="1"/>
</dbReference>
<sequence>MNQKLKMIFSPSMLTCIWDLLTKYLPTYLWVAITRPNKQCWLITERPTDARDNGYVLFKWLCQNHPEKNVIYAIRKNAADYANVANLGKVIEYGSYQHWYYYFAASICCDTSWGICCPNSMTYLIMRNVLPPRSKRVFLQHGITKDYMPQGRKRKLNADIFVCGAYPEWEYINTYFGYTNGEVKYLGFARYDRLCDTSDKVSVKQILYMPTWRAYLRNDRHFEQSQYYQKIKEVLTHYELYNILEQNNLELIYFVHPSIRERKRYFEPFANSRIKVLNNEDYDLQKLICSASLLITDFSSIYFDFAYQKKPVIYYHFDYQQYRKEHYSEGYFNYERDGFGPIVYDLQSLVKNISSIVADGFNISDEFSHRSTRFFPVRDCNNCLRHYEAIYKLEKEKRV</sequence>
<accession>A0A5M5C525</accession>
<dbReference type="GO" id="GO:0016020">
    <property type="term" value="C:membrane"/>
    <property type="evidence" value="ECO:0007669"/>
    <property type="project" value="InterPro"/>
</dbReference>
<comment type="caution">
    <text evidence="1">The sequence shown here is derived from an EMBL/GenBank/DDBJ whole genome shotgun (WGS) entry which is preliminary data.</text>
</comment>
<dbReference type="InterPro" id="IPR007554">
    <property type="entry name" value="Glycerophosphate_synth"/>
</dbReference>
<dbReference type="SUPFAM" id="SSF53756">
    <property type="entry name" value="UDP-Glycosyltransferase/glycogen phosphorylase"/>
    <property type="match status" value="1"/>
</dbReference>
<dbReference type="PANTHER" id="PTHR37316:SF3">
    <property type="entry name" value="TEICHOIC ACID GLYCEROL-PHOSPHATE TRANSFERASE"/>
    <property type="match status" value="1"/>
</dbReference>
<organism evidence="1 2">
    <name type="scientific">Bacteroides ovatus</name>
    <dbReference type="NCBI Taxonomy" id="28116"/>
    <lineage>
        <taxon>Bacteria</taxon>
        <taxon>Pseudomonadati</taxon>
        <taxon>Bacteroidota</taxon>
        <taxon>Bacteroidia</taxon>
        <taxon>Bacteroidales</taxon>
        <taxon>Bacteroidaceae</taxon>
        <taxon>Bacteroides</taxon>
    </lineage>
</organism>
<proteinExistence type="predicted"/>
<gene>
    <name evidence="1" type="ORF">F3D71_07570</name>
</gene>
<dbReference type="GO" id="GO:0047355">
    <property type="term" value="F:CDP-glycerol glycerophosphotransferase activity"/>
    <property type="evidence" value="ECO:0007669"/>
    <property type="project" value="InterPro"/>
</dbReference>
<reference evidence="1 2" key="1">
    <citation type="journal article" date="2019" name="Nat. Med.">
        <title>A library of human gut bacterial isolates paired with longitudinal multiomics data enables mechanistic microbiome research.</title>
        <authorList>
            <person name="Poyet M."/>
            <person name="Groussin M."/>
            <person name="Gibbons S.M."/>
            <person name="Avila-Pacheco J."/>
            <person name="Jiang X."/>
            <person name="Kearney S.M."/>
            <person name="Perrotta A.R."/>
            <person name="Berdy B."/>
            <person name="Zhao S."/>
            <person name="Lieberman T.D."/>
            <person name="Swanson P.K."/>
            <person name="Smith M."/>
            <person name="Roesemann S."/>
            <person name="Alexander J.E."/>
            <person name="Rich S.A."/>
            <person name="Livny J."/>
            <person name="Vlamakis H."/>
            <person name="Clish C."/>
            <person name="Bullock K."/>
            <person name="Deik A."/>
            <person name="Scott J."/>
            <person name="Pierce K.A."/>
            <person name="Xavier R.J."/>
            <person name="Alm E.J."/>
        </authorList>
    </citation>
    <scope>NUCLEOTIDE SEQUENCE [LARGE SCALE GENOMIC DNA]</scope>
    <source>
        <strain evidence="1 2">BIOML-A163</strain>
    </source>
</reference>
<dbReference type="AlphaFoldDB" id="A0A5M5C525"/>
<dbReference type="Pfam" id="PF04464">
    <property type="entry name" value="Glyphos_transf"/>
    <property type="match status" value="1"/>
</dbReference>
<name>A0A5M5C525_BACOV</name>
<evidence type="ECO:0000313" key="2">
    <source>
        <dbReference type="Proteomes" id="UP000323717"/>
    </source>
</evidence>
<protein>
    <submittedName>
        <fullName evidence="1">Teichoic acid biosynthesis protein B</fullName>
    </submittedName>
</protein>
<dbReference type="InterPro" id="IPR043148">
    <property type="entry name" value="TagF_C"/>
</dbReference>